<evidence type="ECO:0000259" key="9">
    <source>
        <dbReference type="Pfam" id="PF24882"/>
    </source>
</evidence>
<dbReference type="Proteomes" id="UP000694388">
    <property type="component" value="Unplaced"/>
</dbReference>
<dbReference type="InterPro" id="IPR056773">
    <property type="entry name" value="WHD_ORC2"/>
</dbReference>
<dbReference type="Pfam" id="PF04084">
    <property type="entry name" value="RecA-like_ORC2"/>
    <property type="match status" value="1"/>
</dbReference>
<comment type="function">
    <text evidence="6">Component of the origin recognition complex (ORC) that binds origins of replication. DNA-binding is ATP-dependent. ORC is required to assemble the pre-replication complex necessary to initiate DNA replication.</text>
</comment>
<dbReference type="Ensembl" id="ENSEBUT00000007514.1">
    <property type="protein sequence ID" value="ENSEBUP00000007045.1"/>
    <property type="gene ID" value="ENSEBUG00000004595.1"/>
</dbReference>
<keyword evidence="5 6" id="KW-0539">Nucleus</keyword>
<comment type="subunit">
    <text evidence="6">Component of the origin recognition complex (ORC).</text>
</comment>
<keyword evidence="11" id="KW-1185">Reference proteome</keyword>
<dbReference type="GO" id="GO:0006260">
    <property type="term" value="P:DNA replication"/>
    <property type="evidence" value="ECO:0007669"/>
    <property type="project" value="UniProtKB-UniRule"/>
</dbReference>
<name>A0A8C4NJX1_EPTBU</name>
<accession>A0A8C4NJX1</accession>
<dbReference type="Pfam" id="PF24882">
    <property type="entry name" value="WHD_ORC2"/>
    <property type="match status" value="1"/>
</dbReference>
<dbReference type="InterPro" id="IPR056772">
    <property type="entry name" value="RecA-like_ORC2"/>
</dbReference>
<dbReference type="AlphaFoldDB" id="A0A8C4NJX1"/>
<feature type="signal peptide" evidence="7">
    <location>
        <begin position="1"/>
        <end position="17"/>
    </location>
</feature>
<comment type="similarity">
    <text evidence="2 6">Belongs to the ORC2 family.</text>
</comment>
<dbReference type="InterPro" id="IPR007220">
    <property type="entry name" value="ORC2"/>
</dbReference>
<feature type="domain" description="Origin recognition complex subunit 2 RecA-like" evidence="8">
    <location>
        <begin position="16"/>
        <end position="156"/>
    </location>
</feature>
<sequence>SALLLLLYLYCSCNRLGFNVLLYGLGSKRCLLDDFRLTALHDESHVVLDGSFPNVTLNSVLTLILEEILELPVPHTSVEQLEAVKRSFGTEGACELFLLVHNVDGPTLRASRTQEWFAQLATLPGIHIIATIDHVNAPLVWDQGRAGQFRWLWFDVPTFEAYTEETAYEKSLLVHSSGTLVLSSLRHVLHSLTPNARGIFALLAQYQLKHKDTTFYPGLSFQSCYQQCREAFLVSSDIALRAQLTEFLDHRLVRTKKGSDGVEYLSIPIDTSTLRDFLDSQKET</sequence>
<proteinExistence type="inferred from homology"/>
<organism evidence="10 11">
    <name type="scientific">Eptatretus burgeri</name>
    <name type="common">Inshore hagfish</name>
    <dbReference type="NCBI Taxonomy" id="7764"/>
    <lineage>
        <taxon>Eukaryota</taxon>
        <taxon>Metazoa</taxon>
        <taxon>Chordata</taxon>
        <taxon>Craniata</taxon>
        <taxon>Vertebrata</taxon>
        <taxon>Cyclostomata</taxon>
        <taxon>Myxini</taxon>
        <taxon>Myxiniformes</taxon>
        <taxon>Myxinidae</taxon>
        <taxon>Eptatretinae</taxon>
        <taxon>Eptatretus</taxon>
    </lineage>
</organism>
<evidence type="ECO:0000256" key="7">
    <source>
        <dbReference type="SAM" id="SignalP"/>
    </source>
</evidence>
<dbReference type="GeneTree" id="ENSGT00390000015228"/>
<comment type="subcellular location">
    <subcellularLocation>
        <location evidence="1 6">Nucleus</location>
    </subcellularLocation>
</comment>
<dbReference type="PANTHER" id="PTHR14052:SF0">
    <property type="entry name" value="ORIGIN RECOGNITION COMPLEX SUBUNIT 2"/>
    <property type="match status" value="1"/>
</dbReference>
<keyword evidence="4 6" id="KW-0235">DNA replication</keyword>
<evidence type="ECO:0000256" key="1">
    <source>
        <dbReference type="ARBA" id="ARBA00004123"/>
    </source>
</evidence>
<dbReference type="GO" id="GO:0005664">
    <property type="term" value="C:nuclear origin of replication recognition complex"/>
    <property type="evidence" value="ECO:0007669"/>
    <property type="project" value="UniProtKB-UniRule"/>
</dbReference>
<protein>
    <recommendedName>
        <fullName evidence="3 6">Origin recognition complex subunit 2</fullName>
    </recommendedName>
</protein>
<feature type="chain" id="PRO_5044680437" description="Origin recognition complex subunit 2" evidence="7">
    <location>
        <begin position="18"/>
        <end position="284"/>
    </location>
</feature>
<keyword evidence="7" id="KW-0732">Signal</keyword>
<evidence type="ECO:0000259" key="8">
    <source>
        <dbReference type="Pfam" id="PF04084"/>
    </source>
</evidence>
<evidence type="ECO:0000256" key="2">
    <source>
        <dbReference type="ARBA" id="ARBA00007421"/>
    </source>
</evidence>
<evidence type="ECO:0000256" key="4">
    <source>
        <dbReference type="ARBA" id="ARBA00022705"/>
    </source>
</evidence>
<feature type="domain" description="Origin recognition complex subunit 2 winged-helix" evidence="9">
    <location>
        <begin position="216"/>
        <end position="272"/>
    </location>
</feature>
<evidence type="ECO:0000256" key="6">
    <source>
        <dbReference type="RuleBase" id="RU368084"/>
    </source>
</evidence>
<evidence type="ECO:0000313" key="10">
    <source>
        <dbReference type="Ensembl" id="ENSEBUP00000007066.1"/>
    </source>
</evidence>
<dbReference type="OMA" id="WETHCCK"/>
<reference evidence="10" key="1">
    <citation type="submission" date="2025-05" db="UniProtKB">
        <authorList>
            <consortium name="Ensembl"/>
        </authorList>
    </citation>
    <scope>IDENTIFICATION</scope>
</reference>
<evidence type="ECO:0000256" key="5">
    <source>
        <dbReference type="ARBA" id="ARBA00023242"/>
    </source>
</evidence>
<dbReference type="Ensembl" id="ENSEBUT00000007537.1">
    <property type="protein sequence ID" value="ENSEBUP00000007066.1"/>
    <property type="gene ID" value="ENSEBUG00000004595.1"/>
</dbReference>
<evidence type="ECO:0000256" key="3">
    <source>
        <dbReference type="ARBA" id="ARBA00019080"/>
    </source>
</evidence>
<dbReference type="GO" id="GO:0003688">
    <property type="term" value="F:DNA replication origin binding"/>
    <property type="evidence" value="ECO:0007669"/>
    <property type="project" value="UniProtKB-UniRule"/>
</dbReference>
<dbReference type="PANTHER" id="PTHR14052">
    <property type="entry name" value="ORIGIN RECOGNITION COMPLEX SUBUNIT 2"/>
    <property type="match status" value="1"/>
</dbReference>
<evidence type="ECO:0000313" key="11">
    <source>
        <dbReference type="Proteomes" id="UP000694388"/>
    </source>
</evidence>
<gene>
    <name evidence="10" type="primary">ORC2</name>
</gene>